<organism evidence="3 4">
    <name type="scientific">Leersia perrieri</name>
    <dbReference type="NCBI Taxonomy" id="77586"/>
    <lineage>
        <taxon>Eukaryota</taxon>
        <taxon>Viridiplantae</taxon>
        <taxon>Streptophyta</taxon>
        <taxon>Embryophyta</taxon>
        <taxon>Tracheophyta</taxon>
        <taxon>Spermatophyta</taxon>
        <taxon>Magnoliopsida</taxon>
        <taxon>Liliopsida</taxon>
        <taxon>Poales</taxon>
        <taxon>Poaceae</taxon>
        <taxon>BOP clade</taxon>
        <taxon>Oryzoideae</taxon>
        <taxon>Oryzeae</taxon>
        <taxon>Oryzinae</taxon>
        <taxon>Leersia</taxon>
    </lineage>
</organism>
<name>A0A0D9W1D4_9ORYZ</name>
<dbReference type="HOGENOM" id="CLU_746731_0_0_1"/>
<dbReference type="PANTHER" id="PTHR33159">
    <property type="entry name" value="RPM1-INTERACTING PROTEIN 4 (RIN4) FAMILY PROTEIN"/>
    <property type="match status" value="1"/>
</dbReference>
<dbReference type="Proteomes" id="UP000032180">
    <property type="component" value="Chromosome 3"/>
</dbReference>
<feature type="domain" description="RIN4 pathogenic type III effector avirulence factor Avr cleavage site" evidence="2">
    <location>
        <begin position="208"/>
        <end position="236"/>
    </location>
</feature>
<dbReference type="InterPro" id="IPR008700">
    <property type="entry name" value="TypeIII_avirulence_cleave"/>
</dbReference>
<accession>A0A0D9W1D4</accession>
<evidence type="ECO:0000313" key="4">
    <source>
        <dbReference type="Proteomes" id="UP000032180"/>
    </source>
</evidence>
<dbReference type="AlphaFoldDB" id="A0A0D9W1D4"/>
<feature type="region of interest" description="Disordered" evidence="1">
    <location>
        <begin position="1"/>
        <end position="165"/>
    </location>
</feature>
<evidence type="ECO:0000256" key="1">
    <source>
        <dbReference type="SAM" id="MobiDB-lite"/>
    </source>
</evidence>
<feature type="compositionally biased region" description="Polar residues" evidence="1">
    <location>
        <begin position="345"/>
        <end position="357"/>
    </location>
</feature>
<reference evidence="4" key="2">
    <citation type="submission" date="2013-12" db="EMBL/GenBank/DDBJ databases">
        <authorList>
            <person name="Yu Y."/>
            <person name="Lee S."/>
            <person name="de Baynast K."/>
            <person name="Wissotski M."/>
            <person name="Liu L."/>
            <person name="Talag J."/>
            <person name="Goicoechea J."/>
            <person name="Angelova A."/>
            <person name="Jetty R."/>
            <person name="Kudrna D."/>
            <person name="Golser W."/>
            <person name="Rivera L."/>
            <person name="Zhang J."/>
            <person name="Wing R."/>
        </authorList>
    </citation>
    <scope>NUCLEOTIDE SEQUENCE</scope>
</reference>
<feature type="domain" description="RIN4 pathogenic type III effector avirulence factor Avr cleavage site" evidence="2">
    <location>
        <begin position="15"/>
        <end position="43"/>
    </location>
</feature>
<dbReference type="Pfam" id="PF05627">
    <property type="entry name" value="AvrRpt-cleavage"/>
    <property type="match status" value="3"/>
</dbReference>
<dbReference type="PANTHER" id="PTHR33159:SF37">
    <property type="entry name" value="NITRATE-INDUCED NOI PROTEIN, EXPRESSED"/>
    <property type="match status" value="1"/>
</dbReference>
<dbReference type="STRING" id="77586.A0A0D9W1D4"/>
<feature type="compositionally biased region" description="Basic and acidic residues" evidence="1">
    <location>
        <begin position="304"/>
        <end position="319"/>
    </location>
</feature>
<feature type="region of interest" description="Disordered" evidence="1">
    <location>
        <begin position="226"/>
        <end position="382"/>
    </location>
</feature>
<dbReference type="InterPro" id="IPR040387">
    <property type="entry name" value="RIN4/NOI4"/>
</dbReference>
<reference evidence="3 4" key="1">
    <citation type="submission" date="2012-08" db="EMBL/GenBank/DDBJ databases">
        <title>Oryza genome evolution.</title>
        <authorList>
            <person name="Wing R.A."/>
        </authorList>
    </citation>
    <scope>NUCLEOTIDE SEQUENCE</scope>
</reference>
<feature type="compositionally biased region" description="Basic and acidic residues" evidence="1">
    <location>
        <begin position="1"/>
        <end position="15"/>
    </location>
</feature>
<dbReference type="GO" id="GO:0005886">
    <property type="term" value="C:plasma membrane"/>
    <property type="evidence" value="ECO:0007669"/>
    <property type="project" value="TreeGrafter"/>
</dbReference>
<keyword evidence="4" id="KW-1185">Reference proteome</keyword>
<reference evidence="3" key="3">
    <citation type="submission" date="2015-04" db="UniProtKB">
        <authorList>
            <consortium name="EnsemblPlants"/>
        </authorList>
    </citation>
    <scope>IDENTIFICATION</scope>
</reference>
<feature type="compositionally biased region" description="Basic and acidic residues" evidence="1">
    <location>
        <begin position="113"/>
        <end position="128"/>
    </location>
</feature>
<evidence type="ECO:0000259" key="2">
    <source>
        <dbReference type="Pfam" id="PF05627"/>
    </source>
</evidence>
<protein>
    <recommendedName>
        <fullName evidence="2">RIN4 pathogenic type III effector avirulence factor Avr cleavage site domain-containing protein</fullName>
    </recommendedName>
</protein>
<evidence type="ECO:0000313" key="3">
    <source>
        <dbReference type="EnsemblPlants" id="LPERR03G34900.3"/>
    </source>
</evidence>
<feature type="compositionally biased region" description="Basic and acidic residues" evidence="1">
    <location>
        <begin position="267"/>
        <end position="277"/>
    </location>
</feature>
<feature type="domain" description="RIN4 pathogenic type III effector avirulence factor Avr cleavage site" evidence="2">
    <location>
        <begin position="144"/>
        <end position="178"/>
    </location>
</feature>
<dbReference type="eggNOG" id="ENOG502QQ5R">
    <property type="taxonomic scope" value="Eukaryota"/>
</dbReference>
<feature type="compositionally biased region" description="Basic and acidic residues" evidence="1">
    <location>
        <begin position="74"/>
        <end position="96"/>
    </location>
</feature>
<sequence length="382" mass="42598">MVKRGRGLEGGEHKGVPKFGSWEDEDRGEHLYTQYFENARKGKSPGRSVNPNNHHGDTDAPSKASPLRAGSDPAVRKLKDERRSNQEDDLRQHETTVCKPYAESPNHRYGAHTNDDNAARKTGIEKSPIHPRHQARVANKGGPERGSAVPKFGEWDEKDPSTGEGFTDIFEKVREEKQSGTGNAHVTTSEADYIKRYQQRKYESTHKGVPKFGSWEDEDRGEHLYTQYFENARKGKSPGRPVNPNNHHGDTDALSKASPLRAGSDPAVRKPKDERHSKSQTKKMIFVSTKPLFANHTHRYGAHTNDDNAARKTGIEKSPIHPRHQARVANKGGVSSPSRDRRGSSEGNRGSAPTTPGRSKFRPSGRGDETVKPKLMMHAINY</sequence>
<dbReference type="EnsemblPlants" id="LPERR03G34900.3">
    <property type="protein sequence ID" value="LPERR03G34900.3"/>
    <property type="gene ID" value="LPERR03G34900"/>
</dbReference>
<dbReference type="Gramene" id="LPERR03G34900.3">
    <property type="protein sequence ID" value="LPERR03G34900.3"/>
    <property type="gene ID" value="LPERR03G34900"/>
</dbReference>
<proteinExistence type="predicted"/>